<protein>
    <submittedName>
        <fullName evidence="2">Uncharacterized protein</fullName>
    </submittedName>
</protein>
<evidence type="ECO:0000313" key="2">
    <source>
        <dbReference type="EMBL" id="KAG5458860.1"/>
    </source>
</evidence>
<feature type="region of interest" description="Disordered" evidence="1">
    <location>
        <begin position="1"/>
        <end position="34"/>
    </location>
</feature>
<accession>A0A8H7ZT67</accession>
<comment type="caution">
    <text evidence="2">The sequence shown here is derived from an EMBL/GenBank/DDBJ whole genome shotgun (WGS) entry which is preliminary data.</text>
</comment>
<dbReference type="AlphaFoldDB" id="A0A8H7ZT67"/>
<evidence type="ECO:0000313" key="3">
    <source>
        <dbReference type="Proteomes" id="UP000673691"/>
    </source>
</evidence>
<proteinExistence type="predicted"/>
<feature type="compositionally biased region" description="Basic and acidic residues" evidence="1">
    <location>
        <begin position="1"/>
        <end position="12"/>
    </location>
</feature>
<feature type="compositionally biased region" description="Gly residues" evidence="1">
    <location>
        <begin position="80"/>
        <end position="91"/>
    </location>
</feature>
<gene>
    <name evidence="2" type="ORF">BJ554DRAFT_838</name>
</gene>
<feature type="non-terminal residue" evidence="2">
    <location>
        <position position="1"/>
    </location>
</feature>
<reference evidence="2 3" key="1">
    <citation type="journal article" name="Sci. Rep.">
        <title>Genome-scale phylogenetic analyses confirm Olpidium as the closest living zoosporic fungus to the non-flagellated, terrestrial fungi.</title>
        <authorList>
            <person name="Chang Y."/>
            <person name="Rochon D."/>
            <person name="Sekimoto S."/>
            <person name="Wang Y."/>
            <person name="Chovatia M."/>
            <person name="Sandor L."/>
            <person name="Salamov A."/>
            <person name="Grigoriev I.V."/>
            <person name="Stajich J.E."/>
            <person name="Spatafora J.W."/>
        </authorList>
    </citation>
    <scope>NUCLEOTIDE SEQUENCE [LARGE SCALE GENOMIC DNA]</scope>
    <source>
        <strain evidence="2">S191</strain>
    </source>
</reference>
<name>A0A8H7ZT67_9FUNG</name>
<evidence type="ECO:0000256" key="1">
    <source>
        <dbReference type="SAM" id="MobiDB-lite"/>
    </source>
</evidence>
<keyword evidence="3" id="KW-1185">Reference proteome</keyword>
<organism evidence="2 3">
    <name type="scientific">Olpidium bornovanus</name>
    <dbReference type="NCBI Taxonomy" id="278681"/>
    <lineage>
        <taxon>Eukaryota</taxon>
        <taxon>Fungi</taxon>
        <taxon>Fungi incertae sedis</taxon>
        <taxon>Olpidiomycota</taxon>
        <taxon>Olpidiomycotina</taxon>
        <taxon>Olpidiomycetes</taxon>
        <taxon>Olpidiales</taxon>
        <taxon>Olpidiaceae</taxon>
        <taxon>Olpidium</taxon>
    </lineage>
</organism>
<sequence length="105" mass="11342">RRAGGHFREHVRPVGGELGRPPCFPRRRSSGHAFQELGPLERPRGRLLGVLDVRAVFVQRAKRRGHGRKSERGSRARTLRGGGGRAAGGPGHIPPPSVPPVLAVK</sequence>
<feature type="region of interest" description="Disordered" evidence="1">
    <location>
        <begin position="62"/>
        <end position="105"/>
    </location>
</feature>
<dbReference type="Proteomes" id="UP000673691">
    <property type="component" value="Unassembled WGS sequence"/>
</dbReference>
<dbReference type="EMBL" id="JAEFCI010007793">
    <property type="protein sequence ID" value="KAG5458860.1"/>
    <property type="molecule type" value="Genomic_DNA"/>
</dbReference>